<accession>A0A7C9IT67</accession>
<evidence type="ECO:0000256" key="3">
    <source>
        <dbReference type="RuleBase" id="RU363015"/>
    </source>
</evidence>
<gene>
    <name evidence="4" type="ORF">GTA51_13625</name>
</gene>
<comment type="caution">
    <text evidence="4">The sequence shown here is derived from an EMBL/GenBank/DDBJ whole genome shotgun (WGS) entry which is preliminary data.</text>
</comment>
<keyword evidence="3" id="KW-0203">Cytokinin biosynthesis</keyword>
<dbReference type="Gene3D" id="3.40.50.450">
    <property type="match status" value="1"/>
</dbReference>
<dbReference type="OrthoDB" id="9801098at2"/>
<keyword evidence="3" id="KW-0378">Hydrolase</keyword>
<dbReference type="AlphaFoldDB" id="A0A7C9IT67"/>
<dbReference type="SUPFAM" id="SSF102405">
    <property type="entry name" value="MCP/YpsA-like"/>
    <property type="match status" value="1"/>
</dbReference>
<dbReference type="PANTHER" id="PTHR31223:SF70">
    <property type="entry name" value="LOG FAMILY PROTEIN YJL055W"/>
    <property type="match status" value="1"/>
</dbReference>
<dbReference type="InterPro" id="IPR031100">
    <property type="entry name" value="LOG_fam"/>
</dbReference>
<evidence type="ECO:0000256" key="1">
    <source>
        <dbReference type="ARBA" id="ARBA00000274"/>
    </source>
</evidence>
<name>A0A7C9IT67_9BACT</name>
<dbReference type="NCBIfam" id="TIGR00730">
    <property type="entry name" value="Rossman fold protein, TIGR00730 family"/>
    <property type="match status" value="1"/>
</dbReference>
<dbReference type="Proteomes" id="UP000482487">
    <property type="component" value="Unassembled WGS sequence"/>
</dbReference>
<evidence type="ECO:0000256" key="2">
    <source>
        <dbReference type="ARBA" id="ARBA00006763"/>
    </source>
</evidence>
<comment type="similarity">
    <text evidence="2 3">Belongs to the LOG family.</text>
</comment>
<dbReference type="EC" id="3.2.2.n1" evidence="3"/>
<protein>
    <recommendedName>
        <fullName evidence="3">Cytokinin riboside 5'-monophosphate phosphoribohydrolase</fullName>
        <ecNumber evidence="3">3.2.2.n1</ecNumber>
    </recommendedName>
</protein>
<dbReference type="GO" id="GO:0009691">
    <property type="term" value="P:cytokinin biosynthetic process"/>
    <property type="evidence" value="ECO:0007669"/>
    <property type="project" value="UniProtKB-UniRule"/>
</dbReference>
<dbReference type="Pfam" id="PF03641">
    <property type="entry name" value="Lysine_decarbox"/>
    <property type="match status" value="1"/>
</dbReference>
<evidence type="ECO:0000313" key="5">
    <source>
        <dbReference type="Proteomes" id="UP000482487"/>
    </source>
</evidence>
<proteinExistence type="inferred from homology"/>
<keyword evidence="5" id="KW-1185">Reference proteome</keyword>
<reference evidence="4 5" key="1">
    <citation type="submission" date="2020-01" db="EMBL/GenBank/DDBJ databases">
        <title>Genome sequence of Desulfovibrio aerotolerans DSM 16695(T).</title>
        <authorList>
            <person name="Karnachuk O."/>
            <person name="Avakyan M."/>
            <person name="Mardanov A."/>
            <person name="Kadnikov V."/>
            <person name="Ravin N."/>
        </authorList>
    </citation>
    <scope>NUCLEOTIDE SEQUENCE [LARGE SCALE GENOMIC DNA]</scope>
    <source>
        <strain evidence="4 5">DSM 16695</strain>
    </source>
</reference>
<evidence type="ECO:0000313" key="4">
    <source>
        <dbReference type="EMBL" id="MYL84167.1"/>
    </source>
</evidence>
<dbReference type="GO" id="GO:0005829">
    <property type="term" value="C:cytosol"/>
    <property type="evidence" value="ECO:0007669"/>
    <property type="project" value="TreeGrafter"/>
</dbReference>
<sequence length="194" mass="20815">MQSVCVFCGSSSGTDPAYVDAATALGQLLAAQGLTLVYGGACVGLMGAVADAVLAAGGKAIGVLPDFLRRKELAHPRLTELHVVSSMHERKARMAELSDGFIAMPGGMGTLDEFCEIITWAQLGLHEKPCGLLNVQEYYTPLLQFVDRMADEGFLKEKQKGLVLSSDTPEGLLAAMRAFEPIRVQKWVDSRDKA</sequence>
<dbReference type="InterPro" id="IPR005269">
    <property type="entry name" value="LOG"/>
</dbReference>
<dbReference type="EMBL" id="WVUD01000026">
    <property type="protein sequence ID" value="MYL84167.1"/>
    <property type="molecule type" value="Genomic_DNA"/>
</dbReference>
<organism evidence="4 5">
    <name type="scientific">Solidesulfovibrio aerotolerans</name>
    <dbReference type="NCBI Taxonomy" id="295255"/>
    <lineage>
        <taxon>Bacteria</taxon>
        <taxon>Pseudomonadati</taxon>
        <taxon>Thermodesulfobacteriota</taxon>
        <taxon>Desulfovibrionia</taxon>
        <taxon>Desulfovibrionales</taxon>
        <taxon>Desulfovibrionaceae</taxon>
        <taxon>Solidesulfovibrio</taxon>
    </lineage>
</organism>
<dbReference type="FunFam" id="3.40.50.450:FF:000012">
    <property type="entry name" value="LOG family protein YvdD"/>
    <property type="match status" value="1"/>
</dbReference>
<dbReference type="PANTHER" id="PTHR31223">
    <property type="entry name" value="LOG FAMILY PROTEIN YJL055W"/>
    <property type="match status" value="1"/>
</dbReference>
<dbReference type="GO" id="GO:0008714">
    <property type="term" value="F:AMP nucleosidase activity"/>
    <property type="evidence" value="ECO:0007669"/>
    <property type="project" value="UniProtKB-EC"/>
</dbReference>
<comment type="catalytic activity">
    <reaction evidence="1">
        <text>AMP + H2O = D-ribose 5-phosphate + adenine</text>
        <dbReference type="Rhea" id="RHEA:20129"/>
        <dbReference type="ChEBI" id="CHEBI:15377"/>
        <dbReference type="ChEBI" id="CHEBI:16708"/>
        <dbReference type="ChEBI" id="CHEBI:78346"/>
        <dbReference type="ChEBI" id="CHEBI:456215"/>
        <dbReference type="EC" id="3.2.2.4"/>
    </reaction>
</comment>
<dbReference type="RefSeq" id="WP_160961926.1">
    <property type="nucleotide sequence ID" value="NZ_WVUD01000026.1"/>
</dbReference>